<evidence type="ECO:0000313" key="2">
    <source>
        <dbReference type="EMBL" id="MWG36045.1"/>
    </source>
</evidence>
<evidence type="ECO:0000256" key="1">
    <source>
        <dbReference type="SAM" id="Phobius"/>
    </source>
</evidence>
<dbReference type="Proteomes" id="UP000451471">
    <property type="component" value="Unassembled WGS sequence"/>
</dbReference>
<feature type="transmembrane region" description="Helical" evidence="1">
    <location>
        <begin position="151"/>
        <end position="173"/>
    </location>
</feature>
<keyword evidence="1" id="KW-1133">Transmembrane helix</keyword>
<name>A0A6B0GV96_9EURY</name>
<keyword evidence="3" id="KW-1185">Reference proteome</keyword>
<sequence>MNVRERIGLSERVQHALVWLMEVGLAVMLVVGFWLGNTGIVVNCGIALLVAQLPPILQRDYGLPMDLGLTLWITTAVFLHALGTVPLPASLVDMVGTAPDGAAYGTLYSSGGWWDHLTHGLSASVVAGVGYATARALDEYATGVHFPPRFMFVYIVLFVLAFGVLWEVIEFVIGEAAALFGSGSVLTQYGLEDTMYDLVFDTVGAVVVGIWGTAHLNDVADAIGRRFSVGG</sequence>
<dbReference type="AlphaFoldDB" id="A0A6B0GV96"/>
<keyword evidence="1" id="KW-0472">Membrane</keyword>
<feature type="transmembrane region" description="Helical" evidence="1">
    <location>
        <begin position="16"/>
        <end position="34"/>
    </location>
</feature>
<comment type="caution">
    <text evidence="2">The sequence shown here is derived from an EMBL/GenBank/DDBJ whole genome shotgun (WGS) entry which is preliminary data.</text>
</comment>
<reference evidence="2 3" key="1">
    <citation type="submission" date="2019-12" db="EMBL/GenBank/DDBJ databases">
        <title>Halocatena pleomorpha gen. nov. sp. nov., an extremely halophilic archaeon of family Halobacteriaceae isolated from saltpan soil.</title>
        <authorList>
            <person name="Pal Y."/>
            <person name="Verma A."/>
            <person name="Krishnamurthi S."/>
            <person name="Kumar P."/>
        </authorList>
    </citation>
    <scope>NUCLEOTIDE SEQUENCE [LARGE SCALE GENOMIC DNA]</scope>
    <source>
        <strain evidence="2 3">JCM 16495</strain>
    </source>
</reference>
<accession>A0A6B0GV96</accession>
<evidence type="ECO:0008006" key="4">
    <source>
        <dbReference type="Google" id="ProtNLM"/>
    </source>
</evidence>
<dbReference type="Pfam" id="PF09997">
    <property type="entry name" value="DUF2238"/>
    <property type="match status" value="1"/>
</dbReference>
<evidence type="ECO:0000313" key="3">
    <source>
        <dbReference type="Proteomes" id="UP000451471"/>
    </source>
</evidence>
<dbReference type="RefSeq" id="WP_368280287.1">
    <property type="nucleotide sequence ID" value="NZ_WSZK01000030.1"/>
</dbReference>
<dbReference type="InterPro" id="IPR014509">
    <property type="entry name" value="YjdF-like"/>
</dbReference>
<gene>
    <name evidence="2" type="ORF">GQS65_16375</name>
</gene>
<proteinExistence type="predicted"/>
<feature type="transmembrane region" description="Helical" evidence="1">
    <location>
        <begin position="69"/>
        <end position="89"/>
    </location>
</feature>
<organism evidence="2 3">
    <name type="scientific">Halomarina oriensis</name>
    <dbReference type="NCBI Taxonomy" id="671145"/>
    <lineage>
        <taxon>Archaea</taxon>
        <taxon>Methanobacteriati</taxon>
        <taxon>Methanobacteriota</taxon>
        <taxon>Stenosarchaea group</taxon>
        <taxon>Halobacteria</taxon>
        <taxon>Halobacteriales</taxon>
        <taxon>Natronomonadaceae</taxon>
        <taxon>Halomarina</taxon>
    </lineage>
</organism>
<protein>
    <recommendedName>
        <fullName evidence="4">DUF2238 domain-containing protein</fullName>
    </recommendedName>
</protein>
<dbReference type="EMBL" id="WSZK01000030">
    <property type="protein sequence ID" value="MWG36045.1"/>
    <property type="molecule type" value="Genomic_DNA"/>
</dbReference>
<feature type="transmembrane region" description="Helical" evidence="1">
    <location>
        <begin position="40"/>
        <end position="57"/>
    </location>
</feature>
<keyword evidence="1" id="KW-0812">Transmembrane</keyword>